<evidence type="ECO:0000259" key="2">
    <source>
        <dbReference type="Pfam" id="PF03432"/>
    </source>
</evidence>
<dbReference type="Pfam" id="PF03432">
    <property type="entry name" value="Relaxase"/>
    <property type="match status" value="1"/>
</dbReference>
<dbReference type="NCBIfam" id="NF041893">
    <property type="entry name" value="TraI_MobP_relax"/>
    <property type="match status" value="1"/>
</dbReference>
<feature type="domain" description="Large polyvalent protein-associated" evidence="3">
    <location>
        <begin position="440"/>
        <end position="509"/>
    </location>
</feature>
<evidence type="ECO:0000259" key="4">
    <source>
        <dbReference type="Pfam" id="PF22863"/>
    </source>
</evidence>
<dbReference type="Proteomes" id="UP000605848">
    <property type="component" value="Unassembled WGS sequence"/>
</dbReference>
<gene>
    <name evidence="5" type="ORF">JKG68_25615</name>
</gene>
<dbReference type="InterPro" id="IPR054462">
    <property type="entry name" value="TraI_M"/>
</dbReference>
<comment type="caution">
    <text evidence="5">The sequence shown here is derived from an EMBL/GenBank/DDBJ whole genome shotgun (WGS) entry which is preliminary data.</text>
</comment>
<dbReference type="RefSeq" id="WP_202064418.1">
    <property type="nucleotide sequence ID" value="NZ_JAEQMY010000073.1"/>
</dbReference>
<sequence length="669" mass="75219">MIVKTSQRRVSSTARRSAREVFRYIHQAEKGVTPTHTGNLNLLTEGYEAQREEFALIASMAKKSAKPVAHFILSWHEHEKPTAAQADEAARIFCRELGVEEYAIAYAMHDDTKNQHLHIAVNRAHPESGKVFDIEFSVQKAHRALTYIERAQGWQKEAKAIFDFDEKGHLFRTDRDEHGKYVRKPEEQDRPKKSPGAQNFERRTGQRSAEQIAADDLVSLITGATSWKELHTVLECENSYYVRRGSGAVLFVNGTRIKASAAHRDAGFRKLEERLGQYEPGPEPKGRDGILLDRKAPPDVKAYAAERTQTVEAREIGRTIERERYAVAARDIKDDAVRNAKIVAAQSKRGLDPLLARDLLSVIALIERDEREALKVRRAKERARRGRVGALRDYTAYLRVTGKEAQAEAFRYRNTRNYLEGAYKAPQLVAVRDFTPIRIGREIYYQRGEKTAFIDQGSRITVTAEGDDKATLTALKVAQEKWGSIDLRGSKEFRQRAVLIGLAAGLTVVNLGSGIDVAEIHHELAGARERQAAAAKAPQLVPSRPAPAIPVTKSPQKAGCDLDAEIAAIRRNPALRKPWLEGIVLAKDLAAWLGDITAADRDVVAIKKEMLFVYLTYFKGELDRKNAELLKLLQSDKDLLREVNRAIREERETARLPKKRPDRSRGPGD</sequence>
<dbReference type="Pfam" id="PF22863">
    <property type="entry name" value="TraI_middle"/>
    <property type="match status" value="1"/>
</dbReference>
<protein>
    <submittedName>
        <fullName evidence="5">Relaxase/mobilization nuclease domain-containing protein</fullName>
    </submittedName>
</protein>
<dbReference type="InterPro" id="IPR040677">
    <property type="entry name" value="LPD7"/>
</dbReference>
<proteinExistence type="predicted"/>
<dbReference type="InterPro" id="IPR005094">
    <property type="entry name" value="Endonuclease_MobA/VirD2"/>
</dbReference>
<feature type="domain" description="MobA/VirD2-like nuclease" evidence="2">
    <location>
        <begin position="24"/>
        <end position="154"/>
    </location>
</feature>
<dbReference type="Pfam" id="PF18821">
    <property type="entry name" value="LPD7"/>
    <property type="match status" value="1"/>
</dbReference>
<dbReference type="InterPro" id="IPR049751">
    <property type="entry name" value="TraI/MobA_relaxases"/>
</dbReference>
<evidence type="ECO:0000313" key="5">
    <source>
        <dbReference type="EMBL" id="MBL0407307.1"/>
    </source>
</evidence>
<dbReference type="EMBL" id="JAEQMY010000073">
    <property type="protein sequence ID" value="MBL0407307.1"/>
    <property type="molecule type" value="Genomic_DNA"/>
</dbReference>
<feature type="region of interest" description="Disordered" evidence="1">
    <location>
        <begin position="175"/>
        <end position="208"/>
    </location>
</feature>
<feature type="domain" description="TraI-like middle" evidence="4">
    <location>
        <begin position="197"/>
        <end position="280"/>
    </location>
</feature>
<dbReference type="AlphaFoldDB" id="A0A936ZHJ0"/>
<evidence type="ECO:0000256" key="1">
    <source>
        <dbReference type="SAM" id="MobiDB-lite"/>
    </source>
</evidence>
<organism evidence="5 6">
    <name type="scientific">Microvirga aerilata</name>
    <dbReference type="NCBI Taxonomy" id="670292"/>
    <lineage>
        <taxon>Bacteria</taxon>
        <taxon>Pseudomonadati</taxon>
        <taxon>Pseudomonadota</taxon>
        <taxon>Alphaproteobacteria</taxon>
        <taxon>Hyphomicrobiales</taxon>
        <taxon>Methylobacteriaceae</taxon>
        <taxon>Microvirga</taxon>
    </lineage>
</organism>
<evidence type="ECO:0000313" key="6">
    <source>
        <dbReference type="Proteomes" id="UP000605848"/>
    </source>
</evidence>
<reference evidence="5" key="1">
    <citation type="submission" date="2021-01" db="EMBL/GenBank/DDBJ databases">
        <title>Microvirga sp.</title>
        <authorList>
            <person name="Kim M.K."/>
        </authorList>
    </citation>
    <scope>NUCLEOTIDE SEQUENCE</scope>
    <source>
        <strain evidence="5">5420S-16</strain>
    </source>
</reference>
<feature type="region of interest" description="Disordered" evidence="1">
    <location>
        <begin position="650"/>
        <end position="669"/>
    </location>
</feature>
<accession>A0A936ZHJ0</accession>
<keyword evidence="6" id="KW-1185">Reference proteome</keyword>
<evidence type="ECO:0000259" key="3">
    <source>
        <dbReference type="Pfam" id="PF18821"/>
    </source>
</evidence>
<feature type="compositionally biased region" description="Basic and acidic residues" evidence="1">
    <location>
        <begin position="175"/>
        <end position="192"/>
    </location>
</feature>
<name>A0A936ZHJ0_9HYPH</name>